<dbReference type="Pfam" id="PF06527">
    <property type="entry name" value="TniQ"/>
    <property type="match status" value="1"/>
</dbReference>
<reference evidence="3" key="1">
    <citation type="journal article" date="2019" name="Int. J. Syst. Evol. Microbiol.">
        <title>The Global Catalogue of Microorganisms (GCM) 10K type strain sequencing project: providing services to taxonomists for standard genome sequencing and annotation.</title>
        <authorList>
            <consortium name="The Broad Institute Genomics Platform"/>
            <consortium name="The Broad Institute Genome Sequencing Center for Infectious Disease"/>
            <person name="Wu L."/>
            <person name="Ma J."/>
        </authorList>
    </citation>
    <scope>NUCLEOTIDE SEQUENCE [LARGE SCALE GENOMIC DNA]</scope>
    <source>
        <strain evidence="3">JCM 30774</strain>
    </source>
</reference>
<accession>A0ABW4B5B1</accession>
<organism evidence="2 3">
    <name type="scientific">Rhodanobacter aciditrophus</name>
    <dbReference type="NCBI Taxonomy" id="1623218"/>
    <lineage>
        <taxon>Bacteria</taxon>
        <taxon>Pseudomonadati</taxon>
        <taxon>Pseudomonadota</taxon>
        <taxon>Gammaproteobacteria</taxon>
        <taxon>Lysobacterales</taxon>
        <taxon>Rhodanobacteraceae</taxon>
        <taxon>Rhodanobacter</taxon>
    </lineage>
</organism>
<protein>
    <submittedName>
        <fullName evidence="2">TniQ family protein</fullName>
    </submittedName>
</protein>
<keyword evidence="3" id="KW-1185">Reference proteome</keyword>
<dbReference type="InterPro" id="IPR009492">
    <property type="entry name" value="TniQ"/>
</dbReference>
<comment type="caution">
    <text evidence="2">The sequence shown here is derived from an EMBL/GenBank/DDBJ whole genome shotgun (WGS) entry which is preliminary data.</text>
</comment>
<sequence>MNLERLQADEHVFSGIMRSRLLSAGMHMSDFRWLKEMGLPCERLQTHKILNKALIESMKRYDDQVSIEFGLKHSPLAPWLLSISREKYLSYLTNESQPYKMPAVCSSLQKVWRLCPECIEEDCSEHGFSYWHTSHQHIGVQVCAKHHCLLHTHDELFKADFRLPQQWKDTSTPIQIEYEWQYLWQPFMLQLSAALEEDVTLPERLRREVFDYFGVSGNLLYRERGSFDEALKVMEAELGESFFKHMIACFELECKQKTNPIWVVLYDYDVMQSRARHPIYMLMVLFWLRDKLPSLGWIDYEWRIRLS</sequence>
<evidence type="ECO:0000259" key="1">
    <source>
        <dbReference type="Pfam" id="PF06527"/>
    </source>
</evidence>
<evidence type="ECO:0000313" key="2">
    <source>
        <dbReference type="EMBL" id="MFD1385116.1"/>
    </source>
</evidence>
<name>A0ABW4B5B1_9GAMM</name>
<evidence type="ECO:0000313" key="3">
    <source>
        <dbReference type="Proteomes" id="UP001597059"/>
    </source>
</evidence>
<feature type="domain" description="TniQ" evidence="1">
    <location>
        <begin position="108"/>
        <end position="150"/>
    </location>
</feature>
<dbReference type="RefSeq" id="WP_377369974.1">
    <property type="nucleotide sequence ID" value="NZ_JBHTMN010000018.1"/>
</dbReference>
<proteinExistence type="predicted"/>
<dbReference type="Proteomes" id="UP001597059">
    <property type="component" value="Unassembled WGS sequence"/>
</dbReference>
<dbReference type="EMBL" id="JBHTMN010000018">
    <property type="protein sequence ID" value="MFD1385116.1"/>
    <property type="molecule type" value="Genomic_DNA"/>
</dbReference>
<gene>
    <name evidence="2" type="ORF">ACFQ45_17320</name>
</gene>